<organism evidence="1 2">
    <name type="scientific">Dyadobacter psychrophilus</name>
    <dbReference type="NCBI Taxonomy" id="651661"/>
    <lineage>
        <taxon>Bacteria</taxon>
        <taxon>Pseudomonadati</taxon>
        <taxon>Bacteroidota</taxon>
        <taxon>Cytophagia</taxon>
        <taxon>Cytophagales</taxon>
        <taxon>Spirosomataceae</taxon>
        <taxon>Dyadobacter</taxon>
    </lineage>
</organism>
<reference evidence="2" key="1">
    <citation type="submission" date="2017-02" db="EMBL/GenBank/DDBJ databases">
        <authorList>
            <person name="Varghese N."/>
            <person name="Submissions S."/>
        </authorList>
    </citation>
    <scope>NUCLEOTIDE SEQUENCE [LARGE SCALE GENOMIC DNA]</scope>
    <source>
        <strain evidence="2">DSM 22270</strain>
    </source>
</reference>
<proteinExistence type="predicted"/>
<keyword evidence="2" id="KW-1185">Reference proteome</keyword>
<evidence type="ECO:0000313" key="2">
    <source>
        <dbReference type="Proteomes" id="UP000190897"/>
    </source>
</evidence>
<accession>A0A1T5GFM4</accession>
<sequence length="63" mass="7256">MLKVTKCLATPDINLNPFAAKFKKRLGHFCHSLFYALFLVRLEESKVHFLNSVINFNKIMAVS</sequence>
<dbReference type="Proteomes" id="UP000190897">
    <property type="component" value="Unassembled WGS sequence"/>
</dbReference>
<gene>
    <name evidence="1" type="ORF">SAMN05660293_04037</name>
</gene>
<dbReference type="AlphaFoldDB" id="A0A1T5GFM4"/>
<dbReference type="EMBL" id="FUZA01000005">
    <property type="protein sequence ID" value="SKC07201.1"/>
    <property type="molecule type" value="Genomic_DNA"/>
</dbReference>
<protein>
    <submittedName>
        <fullName evidence="1">Uncharacterized protein</fullName>
    </submittedName>
</protein>
<evidence type="ECO:0000313" key="1">
    <source>
        <dbReference type="EMBL" id="SKC07201.1"/>
    </source>
</evidence>
<name>A0A1T5GFM4_9BACT</name>